<organism evidence="1 2">
    <name type="scientific">Stieleria magnilauensis</name>
    <dbReference type="NCBI Taxonomy" id="2527963"/>
    <lineage>
        <taxon>Bacteria</taxon>
        <taxon>Pseudomonadati</taxon>
        <taxon>Planctomycetota</taxon>
        <taxon>Planctomycetia</taxon>
        <taxon>Pirellulales</taxon>
        <taxon>Pirellulaceae</taxon>
        <taxon>Stieleria</taxon>
    </lineage>
</organism>
<dbReference type="EMBL" id="CP036432">
    <property type="protein sequence ID" value="QDV81247.1"/>
    <property type="molecule type" value="Genomic_DNA"/>
</dbReference>
<reference evidence="1 2" key="1">
    <citation type="submission" date="2019-02" db="EMBL/GenBank/DDBJ databases">
        <title>Deep-cultivation of Planctomycetes and their phenomic and genomic characterization uncovers novel biology.</title>
        <authorList>
            <person name="Wiegand S."/>
            <person name="Jogler M."/>
            <person name="Boedeker C."/>
            <person name="Pinto D."/>
            <person name="Vollmers J."/>
            <person name="Rivas-Marin E."/>
            <person name="Kohn T."/>
            <person name="Peeters S.H."/>
            <person name="Heuer A."/>
            <person name="Rast P."/>
            <person name="Oberbeckmann S."/>
            <person name="Bunk B."/>
            <person name="Jeske O."/>
            <person name="Meyerdierks A."/>
            <person name="Storesund J.E."/>
            <person name="Kallscheuer N."/>
            <person name="Luecker S."/>
            <person name="Lage O.M."/>
            <person name="Pohl T."/>
            <person name="Merkel B.J."/>
            <person name="Hornburger P."/>
            <person name="Mueller R.-W."/>
            <person name="Bruemmer F."/>
            <person name="Labrenz M."/>
            <person name="Spormann A.M."/>
            <person name="Op den Camp H."/>
            <person name="Overmann J."/>
            <person name="Amann R."/>
            <person name="Jetten M.S.M."/>
            <person name="Mascher T."/>
            <person name="Medema M.H."/>
            <person name="Devos D.P."/>
            <person name="Kaster A.-K."/>
            <person name="Ovreas L."/>
            <person name="Rohde M."/>
            <person name="Galperin M.Y."/>
            <person name="Jogler C."/>
        </authorList>
    </citation>
    <scope>NUCLEOTIDE SEQUENCE [LARGE SCALE GENOMIC DNA]</scope>
    <source>
        <strain evidence="1 2">TBK1r</strain>
    </source>
</reference>
<dbReference type="RefSeq" id="WP_145207078.1">
    <property type="nucleotide sequence ID" value="NZ_CP036432.1"/>
</dbReference>
<keyword evidence="2" id="KW-1185">Reference proteome</keyword>
<dbReference type="Proteomes" id="UP000318081">
    <property type="component" value="Chromosome"/>
</dbReference>
<evidence type="ECO:0000313" key="2">
    <source>
        <dbReference type="Proteomes" id="UP000318081"/>
    </source>
</evidence>
<evidence type="ECO:0000313" key="1">
    <source>
        <dbReference type="EMBL" id="QDV81247.1"/>
    </source>
</evidence>
<protein>
    <submittedName>
        <fullName evidence="1">Uncharacterized protein</fullName>
    </submittedName>
</protein>
<accession>A0ABX5XGY3</accession>
<sequence>MTPERLYELINAYADEAELPLEERALRLAIADRMNDIGTDDLHDLTYGLAADGLLDDASLNAFLIHADAIVDEKIERS</sequence>
<proteinExistence type="predicted"/>
<name>A0ABX5XGY3_9BACT</name>
<gene>
    <name evidence="1" type="ORF">TBK1r_01620</name>
</gene>